<gene>
    <name evidence="6" type="ORF">FSB76_05440</name>
</gene>
<protein>
    <submittedName>
        <fullName evidence="6">Tetratricopeptide repeat protein</fullName>
    </submittedName>
</protein>
<reference evidence="6 7" key="1">
    <citation type="journal article" date="2013" name="J. Microbiol.">
        <title>Mucilaginibacter ginsenosidivorax sp. nov., with ginsenoside converting activity isolated from sediment.</title>
        <authorList>
            <person name="Kim J.K."/>
            <person name="Choi T.E."/>
            <person name="Liu Q.M."/>
            <person name="Park H.Y."/>
            <person name="Yi T.H."/>
            <person name="Yoon M.H."/>
            <person name="Kim S.C."/>
            <person name="Im W.T."/>
        </authorList>
    </citation>
    <scope>NUCLEOTIDE SEQUENCE [LARGE SCALE GENOMIC DNA]</scope>
    <source>
        <strain evidence="6 7">KHI28</strain>
    </source>
</reference>
<dbReference type="Proteomes" id="UP000321362">
    <property type="component" value="Chromosome"/>
</dbReference>
<name>A0A5B8VXR2_9SPHI</name>
<dbReference type="GO" id="GO:0005509">
    <property type="term" value="F:calcium ion binding"/>
    <property type="evidence" value="ECO:0007669"/>
    <property type="project" value="InterPro"/>
</dbReference>
<dbReference type="InterPro" id="IPR002048">
    <property type="entry name" value="EF_hand_dom"/>
</dbReference>
<feature type="domain" description="EF-hand" evidence="5">
    <location>
        <begin position="693"/>
        <end position="717"/>
    </location>
</feature>
<dbReference type="InterPro" id="IPR019734">
    <property type="entry name" value="TPR_rpt"/>
</dbReference>
<dbReference type="EMBL" id="CP042437">
    <property type="protein sequence ID" value="QEC75415.1"/>
    <property type="molecule type" value="Genomic_DNA"/>
</dbReference>
<dbReference type="PANTHER" id="PTHR44858">
    <property type="entry name" value="TETRATRICOPEPTIDE REPEAT PROTEIN 6"/>
    <property type="match status" value="1"/>
</dbReference>
<dbReference type="Gene3D" id="3.40.50.1460">
    <property type="match status" value="1"/>
</dbReference>
<dbReference type="InterPro" id="IPR011600">
    <property type="entry name" value="Pept_C14_caspase"/>
</dbReference>
<dbReference type="GO" id="GO:0004197">
    <property type="term" value="F:cysteine-type endopeptidase activity"/>
    <property type="evidence" value="ECO:0007669"/>
    <property type="project" value="InterPro"/>
</dbReference>
<dbReference type="InterPro" id="IPR011990">
    <property type="entry name" value="TPR-like_helical_dom_sf"/>
</dbReference>
<dbReference type="PROSITE" id="PS00018">
    <property type="entry name" value="EF_HAND_1"/>
    <property type="match status" value="1"/>
</dbReference>
<dbReference type="InterPro" id="IPR018247">
    <property type="entry name" value="EF_Hand_1_Ca_BS"/>
</dbReference>
<dbReference type="Pfam" id="PF13414">
    <property type="entry name" value="TPR_11"/>
    <property type="match status" value="1"/>
</dbReference>
<dbReference type="OrthoDB" id="736449at2"/>
<keyword evidence="7" id="KW-1185">Reference proteome</keyword>
<evidence type="ECO:0000256" key="4">
    <source>
        <dbReference type="SAM" id="SignalP"/>
    </source>
</evidence>
<dbReference type="GO" id="GO:0006508">
    <property type="term" value="P:proteolysis"/>
    <property type="evidence" value="ECO:0007669"/>
    <property type="project" value="InterPro"/>
</dbReference>
<evidence type="ECO:0000256" key="2">
    <source>
        <dbReference type="ARBA" id="ARBA00022803"/>
    </source>
</evidence>
<dbReference type="SMART" id="SM00028">
    <property type="entry name" value="TPR"/>
    <property type="match status" value="7"/>
</dbReference>
<feature type="repeat" description="TPR" evidence="3">
    <location>
        <begin position="204"/>
        <end position="237"/>
    </location>
</feature>
<feature type="repeat" description="TPR" evidence="3">
    <location>
        <begin position="57"/>
        <end position="90"/>
    </location>
</feature>
<dbReference type="Pfam" id="PF13432">
    <property type="entry name" value="TPR_16"/>
    <property type="match status" value="1"/>
</dbReference>
<accession>A0A5B8VXR2</accession>
<dbReference type="InterPro" id="IPR050498">
    <property type="entry name" value="Ycf3"/>
</dbReference>
<evidence type="ECO:0000313" key="6">
    <source>
        <dbReference type="EMBL" id="QEC75415.1"/>
    </source>
</evidence>
<dbReference type="SUPFAM" id="SSF48439">
    <property type="entry name" value="Protein prenylyltransferase"/>
    <property type="match status" value="1"/>
</dbReference>
<keyword evidence="1" id="KW-0677">Repeat</keyword>
<proteinExistence type="predicted"/>
<dbReference type="PROSITE" id="PS50005">
    <property type="entry name" value="TPR"/>
    <property type="match status" value="3"/>
</dbReference>
<dbReference type="AlphaFoldDB" id="A0A5B8VXR2"/>
<feature type="signal peptide" evidence="4">
    <location>
        <begin position="1"/>
        <end position="19"/>
    </location>
</feature>
<keyword evidence="2 3" id="KW-0802">TPR repeat</keyword>
<evidence type="ECO:0000256" key="3">
    <source>
        <dbReference type="PROSITE-ProRule" id="PRU00339"/>
    </source>
</evidence>
<feature type="repeat" description="TPR" evidence="3">
    <location>
        <begin position="135"/>
        <end position="168"/>
    </location>
</feature>
<sequence length="750" mass="81834">MKKLLLAFFLLIPAITLNAQQTAESYLKSAIDKQSSGDNEGAIADCTKALTFGQNIADITNVRAVSLFNLGQYEQAIEDFNRTIRAYPTNALAYNYRGTCRYILGKTDKMDKQQRQVLESIKDFSAAIRISPKYASAYANRGNAKVCVHLYNEAINDFSEAIAIDPANATYYNNRAFARTVVGKNIDAINDCNTALRLDPKLAAGAYRNRGNAEIKLGKYEAAIEDCSKAIGLDLQNPKAYNYRGYAYYMAGKFDLAIKDDDTSTDYKEDDSTPYWQYRDEAEVKLNKQGGVIPVATKVVAAVPANKSAGSSSLSNSQPTSPAITPPAITLPVKPVPVTETAAINVPANTAPIKQATAVLPQQPPTVSQSTIAPPENNASNTFVNFQWIKPVDDISSLPNGVLKPFDSNEIQIKIKVNSNVPLDPKEFHLFMNNADVSNGNKMTTASIEDLKRKANTYQYNYITTVKVGLDTSVIRLAYKNYAPSDDLTVVYRPQDISLHILAIGTEGQSLKYPEKDATDFASIFSDQKGAGKLFHDVSAKVLIGDDAKAINMANEIGMWAGKQYNERDVLMLFISSHGLIENGHLVITGSDYKATNSRQTTIDFKSQVVDQLEALNCKKFIFIDACNSGAGLGDGGKAALQDVTGEINKMATSGNGITIISSSSSTEKSWEDESWGNGAFTRAIKDGLQDMKADKDGNGFVTMNELFEYVKIRVADLISQAGKKDENGNPVTQTPKMVNPRGDVSIYIK</sequence>
<dbReference type="GO" id="GO:0009279">
    <property type="term" value="C:cell outer membrane"/>
    <property type="evidence" value="ECO:0007669"/>
    <property type="project" value="TreeGrafter"/>
</dbReference>
<evidence type="ECO:0000256" key="1">
    <source>
        <dbReference type="ARBA" id="ARBA00022737"/>
    </source>
</evidence>
<dbReference type="SUPFAM" id="SSF52129">
    <property type="entry name" value="Caspase-like"/>
    <property type="match status" value="1"/>
</dbReference>
<keyword evidence="4" id="KW-0732">Signal</keyword>
<dbReference type="Gene3D" id="1.25.40.10">
    <property type="entry name" value="Tetratricopeptide repeat domain"/>
    <property type="match status" value="3"/>
</dbReference>
<evidence type="ECO:0000259" key="5">
    <source>
        <dbReference type="PROSITE" id="PS50222"/>
    </source>
</evidence>
<feature type="chain" id="PRO_5022981053" evidence="4">
    <location>
        <begin position="20"/>
        <end position="750"/>
    </location>
</feature>
<evidence type="ECO:0000313" key="7">
    <source>
        <dbReference type="Proteomes" id="UP000321362"/>
    </source>
</evidence>
<dbReference type="RefSeq" id="WP_147052563.1">
    <property type="nucleotide sequence ID" value="NZ_CP042437.1"/>
</dbReference>
<organism evidence="6 7">
    <name type="scientific">Mucilaginibacter ginsenosidivorax</name>
    <dbReference type="NCBI Taxonomy" id="862126"/>
    <lineage>
        <taxon>Bacteria</taxon>
        <taxon>Pseudomonadati</taxon>
        <taxon>Bacteroidota</taxon>
        <taxon>Sphingobacteriia</taxon>
        <taxon>Sphingobacteriales</taxon>
        <taxon>Sphingobacteriaceae</taxon>
        <taxon>Mucilaginibacter</taxon>
    </lineage>
</organism>
<dbReference type="InterPro" id="IPR029030">
    <property type="entry name" value="Caspase-like_dom_sf"/>
</dbReference>
<dbReference type="KEGG" id="mgk:FSB76_05440"/>
<dbReference type="Pfam" id="PF00656">
    <property type="entry name" value="Peptidase_C14"/>
    <property type="match status" value="1"/>
</dbReference>
<dbReference type="PROSITE" id="PS50222">
    <property type="entry name" value="EF_HAND_2"/>
    <property type="match status" value="1"/>
</dbReference>
<dbReference type="PANTHER" id="PTHR44858:SF1">
    <property type="entry name" value="UDP-N-ACETYLGLUCOSAMINE--PEPTIDE N-ACETYLGLUCOSAMINYLTRANSFERASE SPINDLY-RELATED"/>
    <property type="match status" value="1"/>
</dbReference>
<dbReference type="GO" id="GO:0046813">
    <property type="term" value="P:receptor-mediated virion attachment to host cell"/>
    <property type="evidence" value="ECO:0007669"/>
    <property type="project" value="TreeGrafter"/>
</dbReference>